<dbReference type="AlphaFoldDB" id="A0A251VQY6"/>
<name>A0A251VQY6_HELAN</name>
<evidence type="ECO:0000313" key="3">
    <source>
        <dbReference type="Proteomes" id="UP000215914"/>
    </source>
</evidence>
<sequence length="708" mass="81349">MIDMEELKHTSCANYELFIAENLESFNQCRSSELQVQGTRIRACFNGWVILSSHPDRLLWSLWNPLTSKFIRLPPLVRDSHAFCLLLLPDDQSLVFMLLSDKIPTIIFCRLDPNKKRKRLKWTEMSYAKQLRSLIGVDDCFLESPACCNGKVYALALGTHYRSVIHVDFVVRGKEVVISLVPVVNVPHTSPSSFDTVYSFLKGYCAKLFYIELVHLKDEARILEVRLFTLDMTSMTWEEMEDLKDDIFFLDLSSCSVFYKSAVASQIGGCVHILGAMDNIISFHVKERTMSPSSVPCIVRESQVLVWAMLECRLEADRPEAKQDQGTEVVIRSVNCDETEFDSTTSESTLLNIPFHILEMITEHCYGVKTFMNFRATCKHCYLAAPLKRPHMNSPWLLVLRNDKRIFSLIDPLCGDEYVLKTPRELYGHYDILCSRYGWLLLFKLPGCELVFCNPFTGKIRNLPATPCSLGSMCFSAPPTSPDCMVVGFTTRGPYHVYIHFMSQEPPSWCGYRLDSGTNDPYFFHFPTFSGRGDIYASCNNERVDAFRDIGKEDFSWEVVKDNAPCRLKTTFFLSKCDQHLLLVIVGEDGEFVEVFKLNDSTNDWEKINDLGKHMIYISETSCVCLDAKSPQMGNKIYFPRYHGNNTKPQTRNNIYFPRLLDNTDMKIVFYSLETCNYHTFDDKNTQQSFGASLIITLRPRDPHTWIE</sequence>
<reference evidence="3" key="1">
    <citation type="journal article" date="2017" name="Nature">
        <title>The sunflower genome provides insights into oil metabolism, flowering and Asterid evolution.</title>
        <authorList>
            <person name="Badouin H."/>
            <person name="Gouzy J."/>
            <person name="Grassa C.J."/>
            <person name="Murat F."/>
            <person name="Staton S.E."/>
            <person name="Cottret L."/>
            <person name="Lelandais-Briere C."/>
            <person name="Owens G.L."/>
            <person name="Carrere S."/>
            <person name="Mayjonade B."/>
            <person name="Legrand L."/>
            <person name="Gill N."/>
            <person name="Kane N.C."/>
            <person name="Bowers J.E."/>
            <person name="Hubner S."/>
            <person name="Bellec A."/>
            <person name="Berard A."/>
            <person name="Berges H."/>
            <person name="Blanchet N."/>
            <person name="Boniface M.C."/>
            <person name="Brunel D."/>
            <person name="Catrice O."/>
            <person name="Chaidir N."/>
            <person name="Claudel C."/>
            <person name="Donnadieu C."/>
            <person name="Faraut T."/>
            <person name="Fievet G."/>
            <person name="Helmstetter N."/>
            <person name="King M."/>
            <person name="Knapp S.J."/>
            <person name="Lai Z."/>
            <person name="Le Paslier M.C."/>
            <person name="Lippi Y."/>
            <person name="Lorenzon L."/>
            <person name="Mandel J.R."/>
            <person name="Marage G."/>
            <person name="Marchand G."/>
            <person name="Marquand E."/>
            <person name="Bret-Mestries E."/>
            <person name="Morien E."/>
            <person name="Nambeesan S."/>
            <person name="Nguyen T."/>
            <person name="Pegot-Espagnet P."/>
            <person name="Pouilly N."/>
            <person name="Raftis F."/>
            <person name="Sallet E."/>
            <person name="Schiex T."/>
            <person name="Thomas J."/>
            <person name="Vandecasteele C."/>
            <person name="Vares D."/>
            <person name="Vear F."/>
            <person name="Vautrin S."/>
            <person name="Crespi M."/>
            <person name="Mangin B."/>
            <person name="Burke J.M."/>
            <person name="Salse J."/>
            <person name="Munos S."/>
            <person name="Vincourt P."/>
            <person name="Rieseberg L.H."/>
            <person name="Langlade N.B."/>
        </authorList>
    </citation>
    <scope>NUCLEOTIDE SEQUENCE [LARGE SCALE GENOMIC DNA]</scope>
    <source>
        <strain evidence="3">cv. SF193</strain>
    </source>
</reference>
<keyword evidence="3" id="KW-1185">Reference proteome</keyword>
<feature type="domain" description="KIB1-4 beta-propeller" evidence="1">
    <location>
        <begin position="33"/>
        <end position="274"/>
    </location>
</feature>
<accession>A0A251VQY6</accession>
<feature type="domain" description="KIB1-4 beta-propeller" evidence="1">
    <location>
        <begin position="421"/>
        <end position="640"/>
    </location>
</feature>
<proteinExistence type="predicted"/>
<dbReference type="InterPro" id="IPR005174">
    <property type="entry name" value="KIB1-4_b-propeller"/>
</dbReference>
<evidence type="ECO:0000313" key="2">
    <source>
        <dbReference type="EMBL" id="OTG38000.1"/>
    </source>
</evidence>
<dbReference type="EMBL" id="CM007890">
    <property type="protein sequence ID" value="OTG38000.1"/>
    <property type="molecule type" value="Genomic_DNA"/>
</dbReference>
<evidence type="ECO:0000259" key="1">
    <source>
        <dbReference type="Pfam" id="PF03478"/>
    </source>
</evidence>
<gene>
    <name evidence="2" type="ORF">HannXRQ_Chr01g0024941</name>
</gene>
<dbReference type="Proteomes" id="UP000215914">
    <property type="component" value="Chromosome 1"/>
</dbReference>
<dbReference type="PANTHER" id="PTHR33127:SF5">
    <property type="entry name" value="TRANSMEMBRANE PROTEIN"/>
    <property type="match status" value="1"/>
</dbReference>
<organism evidence="2 3">
    <name type="scientific">Helianthus annuus</name>
    <name type="common">Common sunflower</name>
    <dbReference type="NCBI Taxonomy" id="4232"/>
    <lineage>
        <taxon>Eukaryota</taxon>
        <taxon>Viridiplantae</taxon>
        <taxon>Streptophyta</taxon>
        <taxon>Embryophyta</taxon>
        <taxon>Tracheophyta</taxon>
        <taxon>Spermatophyta</taxon>
        <taxon>Magnoliopsida</taxon>
        <taxon>eudicotyledons</taxon>
        <taxon>Gunneridae</taxon>
        <taxon>Pentapetalae</taxon>
        <taxon>asterids</taxon>
        <taxon>campanulids</taxon>
        <taxon>Asterales</taxon>
        <taxon>Asteraceae</taxon>
        <taxon>Asteroideae</taxon>
        <taxon>Heliantheae alliance</taxon>
        <taxon>Heliantheae</taxon>
        <taxon>Helianthus</taxon>
    </lineage>
</organism>
<dbReference type="PANTHER" id="PTHR33127">
    <property type="entry name" value="TRANSMEMBRANE PROTEIN"/>
    <property type="match status" value="1"/>
</dbReference>
<protein>
    <recommendedName>
        <fullName evidence="1">KIB1-4 beta-propeller domain-containing protein</fullName>
    </recommendedName>
</protein>
<dbReference type="Pfam" id="PF03478">
    <property type="entry name" value="Beta-prop_KIB1-4"/>
    <property type="match status" value="2"/>
</dbReference>
<dbReference type="InParanoid" id="A0A251VQY6"/>